<organism evidence="1 2">
    <name type="scientific">Acidovorax carolinensis</name>
    <dbReference type="NCBI Taxonomy" id="553814"/>
    <lineage>
        <taxon>Bacteria</taxon>
        <taxon>Pseudomonadati</taxon>
        <taxon>Pseudomonadota</taxon>
        <taxon>Betaproteobacteria</taxon>
        <taxon>Burkholderiales</taxon>
        <taxon>Comamonadaceae</taxon>
        <taxon>Acidovorax</taxon>
    </lineage>
</organism>
<proteinExistence type="predicted"/>
<evidence type="ECO:0000313" key="2">
    <source>
        <dbReference type="Proteomes" id="UP000194440"/>
    </source>
</evidence>
<accession>A0A240UBT4</accession>
<protein>
    <submittedName>
        <fullName evidence="1">Uncharacterized protein</fullName>
    </submittedName>
</protein>
<evidence type="ECO:0000313" key="1">
    <source>
        <dbReference type="EMBL" id="ART58545.1"/>
    </source>
</evidence>
<gene>
    <name evidence="1" type="ORF">CBP36_06445</name>
</gene>
<dbReference type="Proteomes" id="UP000194440">
    <property type="component" value="Chromosome"/>
</dbReference>
<keyword evidence="2" id="KW-1185">Reference proteome</keyword>
<reference evidence="1" key="1">
    <citation type="submission" date="2017-05" db="EMBL/GenBank/DDBJ databases">
        <title>Polyphasic characterization of four soil-derived phenanthrene-degrading Acidovorax strains and proposal of Acidovorax phenanthrenivorans sp. nov.</title>
        <authorList>
            <person name="Singleton D."/>
            <person name="Lee J."/>
            <person name="Dickey A.N."/>
            <person name="Stroud A."/>
            <person name="Scholl E.H."/>
            <person name="Wright F.A."/>
            <person name="Aitken M.D."/>
        </authorList>
    </citation>
    <scope>NUCLEOTIDE SEQUENCE</scope>
    <source>
        <strain evidence="1">P4</strain>
    </source>
</reference>
<name>A0A240UBT4_9BURK</name>
<dbReference type="KEGG" id="acip:CBP36_06445"/>
<sequence>MYRAAEMTKQQGQRYFAVLEATTQVGNYEITSPAAATTQGTANRIGNTTFISATTTTTTARTSTISGGWYTLEYKILTPEEIKLYAKVVDSEQVMKDLRYFIESRR</sequence>
<dbReference type="AlphaFoldDB" id="A0A240UBT4"/>
<dbReference type="EMBL" id="CP021366">
    <property type="protein sequence ID" value="ART58545.1"/>
    <property type="molecule type" value="Genomic_DNA"/>
</dbReference>